<organism evidence="1 2">
    <name type="scientific">Racocetra persica</name>
    <dbReference type="NCBI Taxonomy" id="160502"/>
    <lineage>
        <taxon>Eukaryota</taxon>
        <taxon>Fungi</taxon>
        <taxon>Fungi incertae sedis</taxon>
        <taxon>Mucoromycota</taxon>
        <taxon>Glomeromycotina</taxon>
        <taxon>Glomeromycetes</taxon>
        <taxon>Diversisporales</taxon>
        <taxon>Gigasporaceae</taxon>
        <taxon>Racocetra</taxon>
    </lineage>
</organism>
<sequence>ACKECMQFLESDIKTTWSILKYGRIHALFHVIHLSLSFLNIGLYEQ</sequence>
<dbReference type="EMBL" id="CAJVQC010089058">
    <property type="protein sequence ID" value="CAG8824516.1"/>
    <property type="molecule type" value="Genomic_DNA"/>
</dbReference>
<evidence type="ECO:0000313" key="1">
    <source>
        <dbReference type="EMBL" id="CAG8824516.1"/>
    </source>
</evidence>
<dbReference type="Proteomes" id="UP000789920">
    <property type="component" value="Unassembled WGS sequence"/>
</dbReference>
<evidence type="ECO:0000313" key="2">
    <source>
        <dbReference type="Proteomes" id="UP000789920"/>
    </source>
</evidence>
<name>A0ACA9S2R9_9GLOM</name>
<keyword evidence="2" id="KW-1185">Reference proteome</keyword>
<proteinExistence type="predicted"/>
<gene>
    <name evidence="1" type="ORF">RPERSI_LOCUS26269</name>
</gene>
<protein>
    <submittedName>
        <fullName evidence="1">33848_t:CDS:1</fullName>
    </submittedName>
</protein>
<feature type="non-terminal residue" evidence="1">
    <location>
        <position position="1"/>
    </location>
</feature>
<accession>A0ACA9S2R9</accession>
<reference evidence="1" key="1">
    <citation type="submission" date="2021-06" db="EMBL/GenBank/DDBJ databases">
        <authorList>
            <person name="Kallberg Y."/>
            <person name="Tangrot J."/>
            <person name="Rosling A."/>
        </authorList>
    </citation>
    <scope>NUCLEOTIDE SEQUENCE</scope>
    <source>
        <strain evidence="1">MA461A</strain>
    </source>
</reference>
<feature type="non-terminal residue" evidence="1">
    <location>
        <position position="46"/>
    </location>
</feature>
<comment type="caution">
    <text evidence="1">The sequence shown here is derived from an EMBL/GenBank/DDBJ whole genome shotgun (WGS) entry which is preliminary data.</text>
</comment>